<dbReference type="SUPFAM" id="SSF56601">
    <property type="entry name" value="beta-lactamase/transpeptidase-like"/>
    <property type="match status" value="1"/>
</dbReference>
<dbReference type="InterPro" id="IPR017790">
    <property type="entry name" value="Penicillin-binding_protein_2"/>
</dbReference>
<evidence type="ECO:0000256" key="6">
    <source>
        <dbReference type="ARBA" id="ARBA00022670"/>
    </source>
</evidence>
<keyword evidence="19" id="KW-1185">Reference proteome</keyword>
<keyword evidence="9" id="KW-0133">Cell shape</keyword>
<evidence type="ECO:0000256" key="5">
    <source>
        <dbReference type="ARBA" id="ARBA00022645"/>
    </source>
</evidence>
<evidence type="ECO:0000256" key="9">
    <source>
        <dbReference type="ARBA" id="ARBA00022960"/>
    </source>
</evidence>
<organism evidence="18 19">
    <name type="scientific">Filimonas lacunae</name>
    <dbReference type="NCBI Taxonomy" id="477680"/>
    <lineage>
        <taxon>Bacteria</taxon>
        <taxon>Pseudomonadati</taxon>
        <taxon>Bacteroidota</taxon>
        <taxon>Chitinophagia</taxon>
        <taxon>Chitinophagales</taxon>
        <taxon>Chitinophagaceae</taxon>
        <taxon>Filimonas</taxon>
    </lineage>
</organism>
<dbReference type="InterPro" id="IPR050515">
    <property type="entry name" value="Beta-lactam/transpept"/>
</dbReference>
<dbReference type="Gene3D" id="3.30.1390.30">
    <property type="entry name" value="Penicillin-binding protein 2a, domain 3"/>
    <property type="match status" value="1"/>
</dbReference>
<keyword evidence="4" id="KW-0997">Cell inner membrane</keyword>
<evidence type="ECO:0000259" key="16">
    <source>
        <dbReference type="Pfam" id="PF00905"/>
    </source>
</evidence>
<sequence length="689" mass="76297">MSVYNQSRNRVVQVIFIVVFLVIIGQLLHLQLISDEYEQDAINNARYRKVVYPDRGIIYDRKRKPILENTIMYDLMVTPGEIKGTDTAAFCRILGIDTSEFKKRILAAIIKNTSYKPSIFEPVLTPELFARLNEDMYRFNGFVLQERPVRSYPHSVAANLLGYIGEVDTSFLKRHTGEGYEMGDFAGLSGLERVYEKVLMGQRGIKYFIRDNKSRIQGAFENGRFDSSAIAGRSLYTSLDVEMQELAEKLLKNKIGSVVAINVKTGGILTMASGPSFDPNLLTGALRRKNFGRLLLDTARPLLNRAIKGQYPPGSTFKPLGALVALDEHLITPDYGYNCGGAYISCGKPVKCEHSGGGHADNLRRALAASCNSYFSQVFRLAIDNPGMHNAQEGYLKWKEYMNSFGLGVKLGVDLPSEDGGNIPDTSRYNRDFLTSRWNSCNILTLGIGQDRMLATPLQLANMSCIIANKGYYFTPHLVDSIENETEKDEQLIKKYRVKHKVTNISDEVYEAVHLGMEDVTVYGTAAAIKVPGVNYCAKTGTAQNPHGANHSIFVCFAPKENPRIAVAVVVENAGYGSTWAGPIAGFMMEKYLNDTIAKDRLSEVERISNADLVPGAIKNWYKAKEAASIAKAAEVEETTAAAFEGSGEDKKPAVETETGKKEKEKDAAKKSEPAVATEDKKSKKNNRK</sequence>
<evidence type="ECO:0000256" key="15">
    <source>
        <dbReference type="SAM" id="Phobius"/>
    </source>
</evidence>
<dbReference type="GO" id="GO:0008658">
    <property type="term" value="F:penicillin binding"/>
    <property type="evidence" value="ECO:0007669"/>
    <property type="project" value="InterPro"/>
</dbReference>
<keyword evidence="8" id="KW-0378">Hydrolase</keyword>
<dbReference type="InterPro" id="IPR001460">
    <property type="entry name" value="PCN-bd_Tpept"/>
</dbReference>
<dbReference type="Gene3D" id="3.40.710.10">
    <property type="entry name" value="DD-peptidase/beta-lactamase superfamily"/>
    <property type="match status" value="1"/>
</dbReference>
<evidence type="ECO:0000256" key="4">
    <source>
        <dbReference type="ARBA" id="ARBA00022519"/>
    </source>
</evidence>
<dbReference type="NCBIfam" id="TIGR03423">
    <property type="entry name" value="pbp2_mrdA"/>
    <property type="match status" value="1"/>
</dbReference>
<evidence type="ECO:0000256" key="3">
    <source>
        <dbReference type="ARBA" id="ARBA00022475"/>
    </source>
</evidence>
<protein>
    <submittedName>
        <fullName evidence="18">Penicillin-binding protein 2</fullName>
    </submittedName>
</protein>
<dbReference type="Pfam" id="PF03717">
    <property type="entry name" value="PBP_dimer"/>
    <property type="match status" value="1"/>
</dbReference>
<evidence type="ECO:0000256" key="10">
    <source>
        <dbReference type="ARBA" id="ARBA00022984"/>
    </source>
</evidence>
<dbReference type="PANTHER" id="PTHR30627:SF2">
    <property type="entry name" value="PEPTIDOGLYCAN D,D-TRANSPEPTIDASE MRDA"/>
    <property type="match status" value="1"/>
</dbReference>
<keyword evidence="7 15" id="KW-0812">Transmembrane</keyword>
<evidence type="ECO:0000256" key="2">
    <source>
        <dbReference type="ARBA" id="ARBA00004236"/>
    </source>
</evidence>
<keyword evidence="12 15" id="KW-0472">Membrane</keyword>
<dbReference type="Proteomes" id="UP000186917">
    <property type="component" value="Unassembled WGS sequence"/>
</dbReference>
<proteinExistence type="predicted"/>
<dbReference type="InterPro" id="IPR012338">
    <property type="entry name" value="Beta-lactam/transpept-like"/>
</dbReference>
<evidence type="ECO:0000256" key="14">
    <source>
        <dbReference type="SAM" id="MobiDB-lite"/>
    </source>
</evidence>
<dbReference type="Gene3D" id="3.90.1310.10">
    <property type="entry name" value="Penicillin-binding protein 2a (Domain 2)"/>
    <property type="match status" value="1"/>
</dbReference>
<dbReference type="GO" id="GO:0005886">
    <property type="term" value="C:plasma membrane"/>
    <property type="evidence" value="ECO:0007669"/>
    <property type="project" value="UniProtKB-SubCell"/>
</dbReference>
<accession>A0A173MP54</accession>
<dbReference type="GO" id="GO:0008360">
    <property type="term" value="P:regulation of cell shape"/>
    <property type="evidence" value="ECO:0007669"/>
    <property type="project" value="UniProtKB-KW"/>
</dbReference>
<dbReference type="GO" id="GO:0006508">
    <property type="term" value="P:proteolysis"/>
    <property type="evidence" value="ECO:0007669"/>
    <property type="project" value="UniProtKB-KW"/>
</dbReference>
<dbReference type="InterPro" id="IPR005311">
    <property type="entry name" value="PBP_dimer"/>
</dbReference>
<dbReference type="InterPro" id="IPR036138">
    <property type="entry name" value="PBP_dimer_sf"/>
</dbReference>
<feature type="compositionally biased region" description="Basic and acidic residues" evidence="14">
    <location>
        <begin position="648"/>
        <end position="682"/>
    </location>
</feature>
<evidence type="ECO:0000256" key="7">
    <source>
        <dbReference type="ARBA" id="ARBA00022692"/>
    </source>
</evidence>
<dbReference type="KEGG" id="fln:FLA_5314"/>
<evidence type="ECO:0000256" key="12">
    <source>
        <dbReference type="ARBA" id="ARBA00023136"/>
    </source>
</evidence>
<evidence type="ECO:0000256" key="8">
    <source>
        <dbReference type="ARBA" id="ARBA00022801"/>
    </source>
</evidence>
<keyword evidence="13" id="KW-0961">Cell wall biogenesis/degradation</keyword>
<keyword evidence="11 15" id="KW-1133">Transmembrane helix</keyword>
<evidence type="ECO:0000259" key="17">
    <source>
        <dbReference type="Pfam" id="PF03717"/>
    </source>
</evidence>
<feature type="region of interest" description="Disordered" evidence="14">
    <location>
        <begin position="641"/>
        <end position="689"/>
    </location>
</feature>
<keyword evidence="6" id="KW-0645">Protease</keyword>
<gene>
    <name evidence="18" type="ORF">SAMN05421788_101706</name>
</gene>
<dbReference type="Pfam" id="PF00905">
    <property type="entry name" value="Transpeptidase"/>
    <property type="match status" value="1"/>
</dbReference>
<dbReference type="GO" id="GO:0071555">
    <property type="term" value="P:cell wall organization"/>
    <property type="evidence" value="ECO:0007669"/>
    <property type="project" value="UniProtKB-KW"/>
</dbReference>
<keyword evidence="5" id="KW-0121">Carboxypeptidase</keyword>
<dbReference type="RefSeq" id="WP_076375702.1">
    <property type="nucleotide sequence ID" value="NZ_AP017422.1"/>
</dbReference>
<evidence type="ECO:0000313" key="18">
    <source>
        <dbReference type="EMBL" id="SIS70094.1"/>
    </source>
</evidence>
<dbReference type="GO" id="GO:0009252">
    <property type="term" value="P:peptidoglycan biosynthetic process"/>
    <property type="evidence" value="ECO:0007669"/>
    <property type="project" value="UniProtKB-KW"/>
</dbReference>
<evidence type="ECO:0000256" key="11">
    <source>
        <dbReference type="ARBA" id="ARBA00022989"/>
    </source>
</evidence>
<name>A0A173MP54_9BACT</name>
<feature type="domain" description="Penicillin-binding protein dimerisation" evidence="17">
    <location>
        <begin position="52"/>
        <end position="216"/>
    </location>
</feature>
<dbReference type="EMBL" id="FTOR01000001">
    <property type="protein sequence ID" value="SIS70094.1"/>
    <property type="molecule type" value="Genomic_DNA"/>
</dbReference>
<dbReference type="GO" id="GO:0071972">
    <property type="term" value="F:peptidoglycan L,D-transpeptidase activity"/>
    <property type="evidence" value="ECO:0007669"/>
    <property type="project" value="TreeGrafter"/>
</dbReference>
<dbReference type="GO" id="GO:0009002">
    <property type="term" value="F:serine-type D-Ala-D-Ala carboxypeptidase activity"/>
    <property type="evidence" value="ECO:0007669"/>
    <property type="project" value="InterPro"/>
</dbReference>
<reference evidence="19" key="1">
    <citation type="submission" date="2017-01" db="EMBL/GenBank/DDBJ databases">
        <authorList>
            <person name="Varghese N."/>
            <person name="Submissions S."/>
        </authorList>
    </citation>
    <scope>NUCLEOTIDE SEQUENCE [LARGE SCALE GENOMIC DNA]</scope>
    <source>
        <strain evidence="19">DSM 21054</strain>
    </source>
</reference>
<keyword evidence="10" id="KW-0573">Peptidoglycan synthesis</keyword>
<dbReference type="SUPFAM" id="SSF56519">
    <property type="entry name" value="Penicillin binding protein dimerisation domain"/>
    <property type="match status" value="1"/>
</dbReference>
<evidence type="ECO:0000256" key="1">
    <source>
        <dbReference type="ARBA" id="ARBA00004167"/>
    </source>
</evidence>
<feature type="domain" description="Penicillin-binding protein transpeptidase" evidence="16">
    <location>
        <begin position="256"/>
        <end position="589"/>
    </location>
</feature>
<evidence type="ECO:0000256" key="13">
    <source>
        <dbReference type="ARBA" id="ARBA00023316"/>
    </source>
</evidence>
<keyword evidence="3" id="KW-1003">Cell membrane</keyword>
<dbReference type="PANTHER" id="PTHR30627">
    <property type="entry name" value="PEPTIDOGLYCAN D,D-TRANSPEPTIDASE"/>
    <property type="match status" value="1"/>
</dbReference>
<dbReference type="AlphaFoldDB" id="A0A173MP54"/>
<comment type="subcellular location">
    <subcellularLocation>
        <location evidence="2">Cell membrane</location>
    </subcellularLocation>
    <subcellularLocation>
        <location evidence="1">Membrane</location>
        <topology evidence="1">Single-pass membrane protein</topology>
    </subcellularLocation>
</comment>
<evidence type="ECO:0000313" key="19">
    <source>
        <dbReference type="Proteomes" id="UP000186917"/>
    </source>
</evidence>
<dbReference type="OrthoDB" id="9766847at2"/>
<dbReference type="STRING" id="477680.SAMN05421788_101706"/>
<feature type="transmembrane region" description="Helical" evidence="15">
    <location>
        <begin position="12"/>
        <end position="33"/>
    </location>
</feature>